<keyword evidence="2" id="KW-0520">NAD</keyword>
<proteinExistence type="predicted"/>
<keyword evidence="1" id="KW-0560">Oxidoreductase</keyword>
<evidence type="ECO:0000313" key="5">
    <source>
        <dbReference type="Proteomes" id="UP001238163"/>
    </source>
</evidence>
<evidence type="ECO:0000256" key="1">
    <source>
        <dbReference type="ARBA" id="ARBA00023002"/>
    </source>
</evidence>
<feature type="domain" description="D-isomer specific 2-hydroxyacid dehydrogenase NAD-binding" evidence="3">
    <location>
        <begin position="113"/>
        <end position="294"/>
    </location>
</feature>
<dbReference type="InterPro" id="IPR036291">
    <property type="entry name" value="NAD(P)-bd_dom_sf"/>
</dbReference>
<organism evidence="4 5">
    <name type="scientific">Oligosphaera ethanolica</name>
    <dbReference type="NCBI Taxonomy" id="760260"/>
    <lineage>
        <taxon>Bacteria</taxon>
        <taxon>Pseudomonadati</taxon>
        <taxon>Lentisphaerota</taxon>
        <taxon>Oligosphaeria</taxon>
        <taxon>Oligosphaerales</taxon>
        <taxon>Oligosphaeraceae</taxon>
        <taxon>Oligosphaera</taxon>
    </lineage>
</organism>
<gene>
    <name evidence="4" type="ORF">J3R75_000709</name>
</gene>
<evidence type="ECO:0000313" key="4">
    <source>
        <dbReference type="EMBL" id="MDQ0288602.1"/>
    </source>
</evidence>
<comment type="caution">
    <text evidence="4">The sequence shown here is derived from an EMBL/GenBank/DDBJ whole genome shotgun (WGS) entry which is preliminary data.</text>
</comment>
<evidence type="ECO:0000256" key="2">
    <source>
        <dbReference type="ARBA" id="ARBA00023027"/>
    </source>
</evidence>
<sequence>MDNPALIDVAVHIRHPQVDCWNFRPAQAQHLQRLLPQLRVRICESEQALVNALPDCDCAMVWTFKQEWFELAPRLRLLSTPAAGRDLLLVSPPPQLRLMYGAFHGEIIGETVVGMILAMTRGILPAASTFADLAWPRQELNGILRPLRGSHVVILGMGNIGDWIGKLLKPFGVRISGMRRSLSKPAPDWFDQHDRIFTESDLDKVLPSADHVVIALPGAPDTNNIIDARRIGLLQKHATICNVGRGNAIEEKPLYAALEAHRIAGACLDVFQTEPLPANSILKRCTNLWRLPHASAIAGNYLDLYVEDFARQWHDWAGFEQDL</sequence>
<dbReference type="PANTHER" id="PTHR43333">
    <property type="entry name" value="2-HACID_DH_C DOMAIN-CONTAINING PROTEIN"/>
    <property type="match status" value="1"/>
</dbReference>
<dbReference type="EMBL" id="JAUSVL010000001">
    <property type="protein sequence ID" value="MDQ0288602.1"/>
    <property type="molecule type" value="Genomic_DNA"/>
</dbReference>
<dbReference type="RefSeq" id="WP_307259934.1">
    <property type="nucleotide sequence ID" value="NZ_JAUSVL010000001.1"/>
</dbReference>
<keyword evidence="5" id="KW-1185">Reference proteome</keyword>
<dbReference type="AlphaFoldDB" id="A0AAE3VDM9"/>
<reference evidence="4" key="1">
    <citation type="submission" date="2023-07" db="EMBL/GenBank/DDBJ databases">
        <title>Genomic Encyclopedia of Type Strains, Phase IV (KMG-IV): sequencing the most valuable type-strain genomes for metagenomic binning, comparative biology and taxonomic classification.</title>
        <authorList>
            <person name="Goeker M."/>
        </authorList>
    </citation>
    <scope>NUCLEOTIDE SEQUENCE</scope>
    <source>
        <strain evidence="4">DSM 24202</strain>
    </source>
</reference>
<dbReference type="Pfam" id="PF02826">
    <property type="entry name" value="2-Hacid_dh_C"/>
    <property type="match status" value="1"/>
</dbReference>
<dbReference type="InterPro" id="IPR006140">
    <property type="entry name" value="D-isomer_DH_NAD-bd"/>
</dbReference>
<dbReference type="SUPFAM" id="SSF51735">
    <property type="entry name" value="NAD(P)-binding Rossmann-fold domains"/>
    <property type="match status" value="1"/>
</dbReference>
<dbReference type="PANTHER" id="PTHR43333:SF1">
    <property type="entry name" value="D-ISOMER SPECIFIC 2-HYDROXYACID DEHYDROGENASE NAD-BINDING DOMAIN-CONTAINING PROTEIN"/>
    <property type="match status" value="1"/>
</dbReference>
<dbReference type="Proteomes" id="UP001238163">
    <property type="component" value="Unassembled WGS sequence"/>
</dbReference>
<protein>
    <submittedName>
        <fullName evidence="4">Phosphoglycerate dehydrogenase-like enzyme</fullName>
    </submittedName>
</protein>
<evidence type="ECO:0000259" key="3">
    <source>
        <dbReference type="Pfam" id="PF02826"/>
    </source>
</evidence>
<dbReference type="Gene3D" id="3.40.50.720">
    <property type="entry name" value="NAD(P)-binding Rossmann-like Domain"/>
    <property type="match status" value="2"/>
</dbReference>
<name>A0AAE3VDM9_9BACT</name>
<dbReference type="GO" id="GO:0016491">
    <property type="term" value="F:oxidoreductase activity"/>
    <property type="evidence" value="ECO:0007669"/>
    <property type="project" value="UniProtKB-KW"/>
</dbReference>
<dbReference type="GO" id="GO:0051287">
    <property type="term" value="F:NAD binding"/>
    <property type="evidence" value="ECO:0007669"/>
    <property type="project" value="InterPro"/>
</dbReference>
<accession>A0AAE3VDM9</accession>